<feature type="chain" id="PRO_5030783398" evidence="2">
    <location>
        <begin position="28"/>
        <end position="112"/>
    </location>
</feature>
<organism evidence="3 4">
    <name type="scientific">Corallococcus exercitus</name>
    <dbReference type="NCBI Taxonomy" id="2316736"/>
    <lineage>
        <taxon>Bacteria</taxon>
        <taxon>Pseudomonadati</taxon>
        <taxon>Myxococcota</taxon>
        <taxon>Myxococcia</taxon>
        <taxon>Myxococcales</taxon>
        <taxon>Cystobacterineae</taxon>
        <taxon>Myxococcaceae</taxon>
        <taxon>Corallococcus</taxon>
    </lineage>
</organism>
<dbReference type="EMBL" id="JABFJV010000427">
    <property type="protein sequence ID" value="NOK39182.1"/>
    <property type="molecule type" value="Genomic_DNA"/>
</dbReference>
<evidence type="ECO:0000313" key="3">
    <source>
        <dbReference type="EMBL" id="NOK39182.1"/>
    </source>
</evidence>
<reference evidence="3 4" key="1">
    <citation type="submission" date="2020-05" db="EMBL/GenBank/DDBJ databases">
        <authorList>
            <person name="Whitworth D."/>
        </authorList>
    </citation>
    <scope>NUCLEOTIDE SEQUENCE [LARGE SCALE GENOMIC DNA]</scope>
    <source>
        <strain evidence="3 4">AB043B</strain>
    </source>
</reference>
<name>A0A7Y4KSJ1_9BACT</name>
<sequence length="112" mass="11652">MKSMSKMAALVVFAVSAVVAWPAASRAADEAREDAEAGVCIAARAEVQPRQQADASEPSKAASASALTGDQYPYGGYCTLDCSPCYQDSDCYGRLAGLCTAIQACFRQGPGF</sequence>
<evidence type="ECO:0000256" key="2">
    <source>
        <dbReference type="SAM" id="SignalP"/>
    </source>
</evidence>
<gene>
    <name evidence="3" type="ORF">HMI49_39005</name>
</gene>
<dbReference type="Proteomes" id="UP000563426">
    <property type="component" value="Unassembled WGS sequence"/>
</dbReference>
<proteinExistence type="predicted"/>
<feature type="signal peptide" evidence="2">
    <location>
        <begin position="1"/>
        <end position="27"/>
    </location>
</feature>
<feature type="compositionally biased region" description="Low complexity" evidence="1">
    <location>
        <begin position="53"/>
        <end position="66"/>
    </location>
</feature>
<evidence type="ECO:0000256" key="1">
    <source>
        <dbReference type="SAM" id="MobiDB-lite"/>
    </source>
</evidence>
<dbReference type="AlphaFoldDB" id="A0A7Y4KSJ1"/>
<keyword evidence="2" id="KW-0732">Signal</keyword>
<evidence type="ECO:0000313" key="4">
    <source>
        <dbReference type="Proteomes" id="UP000563426"/>
    </source>
</evidence>
<protein>
    <submittedName>
        <fullName evidence="3">Uncharacterized protein</fullName>
    </submittedName>
</protein>
<dbReference type="RefSeq" id="WP_171438571.1">
    <property type="nucleotide sequence ID" value="NZ_JABFJV010000427.1"/>
</dbReference>
<feature type="region of interest" description="Disordered" evidence="1">
    <location>
        <begin position="48"/>
        <end position="67"/>
    </location>
</feature>
<keyword evidence="4" id="KW-1185">Reference proteome</keyword>
<comment type="caution">
    <text evidence="3">The sequence shown here is derived from an EMBL/GenBank/DDBJ whole genome shotgun (WGS) entry which is preliminary data.</text>
</comment>
<accession>A0A7Y4KSJ1</accession>